<evidence type="ECO:0008006" key="5">
    <source>
        <dbReference type="Google" id="ProtNLM"/>
    </source>
</evidence>
<evidence type="ECO:0000313" key="4">
    <source>
        <dbReference type="Proteomes" id="UP001292079"/>
    </source>
</evidence>
<dbReference type="EMBL" id="JALJAT010000002">
    <property type="protein sequence ID" value="KAK4473872.1"/>
    <property type="molecule type" value="Genomic_DNA"/>
</dbReference>
<accession>A0AAE1ZIF8</accession>
<gene>
    <name evidence="3" type="ORF">MN116_003202</name>
</gene>
<evidence type="ECO:0000256" key="2">
    <source>
        <dbReference type="SAM" id="SignalP"/>
    </source>
</evidence>
<feature type="transmembrane region" description="Helical" evidence="1">
    <location>
        <begin position="637"/>
        <end position="656"/>
    </location>
</feature>
<evidence type="ECO:0000256" key="1">
    <source>
        <dbReference type="SAM" id="Phobius"/>
    </source>
</evidence>
<sequence>MLCVVLFSHLLLISGDIKECFSHTVTTIEHGSFTNISVNGLVYIEVHKIPLGSKFIVFQVHSPFNSLLVSTSASFTYDTSQYSSHCGLVDFVDNKTLSTFYVYSSYSVPLSAWVKAVAYGSEFPLPGGCARDSHNGFISAAVITDVMTKKINLSSSKRVEFLSYWTSALQFAAASVPVKLNGSVCPHWLTTNELLGSLVYHVYSAPLITAGGSYGAFVNPSPREVALVLENMANFGHPSFIGTYIQTFHQSEYTPDDEFLYNIIVSRHPATAYVITVVVEYSVSGSTWQVPYVPVVLFGCPVQTLPGFYRGSYSQPALNASLEVDCSIIPKDSPVILFPIAVLLLASFLYATSCNMWIWPRCAVSAMIMGCVIGLIFFCRFSDEFNGTCVILIVSALFPAFLSLFVFIILWWRYIRPTLHYRRVFGYGPLVKVENSATVPVNEPWNSDVLDYNCQNIDAPVESSQTECTPTNNSNVLSPVNEEESSITALQLCNNLERQDSARSFIPNEQESDDDANTYSRICGIQFCRRSRFLQNSSKNPARPLQPFSLRPRRIARLLPVLPAVFILISYFSVSLDRSLKLDTSSISFFSFSVIISGLLLGLLSIFKNFAFGISTAFVGFYITLCCSSFFLIPNCLLPHIVIEYFLMITCFDVRLRTLRIQFYGHYDVIVVVIWFVGSICFGLLALCLIRLQDARELSEAQNYHTLSSKLPFTDTNVHTLNRIGTPSNNLSLLGEIKSGSQASYYVPRMITMPSLPSNSSSVSSLYNLLSSPVVRTNVDSEVSINDNVAIDYYRPSNLSSSRVLTEKQPLLQGSFCNKYGGLMSTGTGRPSLLPLSRVQLSAASYSLPPNSSSCINVPVKSIRANVNEGETATDSSTPTQCK</sequence>
<evidence type="ECO:0000313" key="3">
    <source>
        <dbReference type="EMBL" id="KAK4473872.1"/>
    </source>
</evidence>
<protein>
    <recommendedName>
        <fullName evidence="5">DUF4203 domain-containing protein</fullName>
    </recommendedName>
</protein>
<feature type="transmembrane region" description="Helical" evidence="1">
    <location>
        <begin position="586"/>
        <end position="604"/>
    </location>
</feature>
<feature type="chain" id="PRO_5042204195" description="DUF4203 domain-containing protein" evidence="2">
    <location>
        <begin position="23"/>
        <end position="883"/>
    </location>
</feature>
<keyword evidence="1" id="KW-1133">Transmembrane helix</keyword>
<comment type="caution">
    <text evidence="3">The sequence shown here is derived from an EMBL/GenBank/DDBJ whole genome shotgun (WGS) entry which is preliminary data.</text>
</comment>
<feature type="transmembrane region" description="Helical" evidence="1">
    <location>
        <begin position="611"/>
        <end position="631"/>
    </location>
</feature>
<feature type="transmembrane region" description="Helical" evidence="1">
    <location>
        <begin position="358"/>
        <end position="378"/>
    </location>
</feature>
<organism evidence="3 4">
    <name type="scientific">Schistosoma mekongi</name>
    <name type="common">Parasitic worm</name>
    <dbReference type="NCBI Taxonomy" id="38744"/>
    <lineage>
        <taxon>Eukaryota</taxon>
        <taxon>Metazoa</taxon>
        <taxon>Spiralia</taxon>
        <taxon>Lophotrochozoa</taxon>
        <taxon>Platyhelminthes</taxon>
        <taxon>Trematoda</taxon>
        <taxon>Digenea</taxon>
        <taxon>Strigeidida</taxon>
        <taxon>Schistosomatoidea</taxon>
        <taxon>Schistosomatidae</taxon>
        <taxon>Schistosoma</taxon>
    </lineage>
</organism>
<keyword evidence="2" id="KW-0732">Signal</keyword>
<reference evidence="3" key="2">
    <citation type="journal article" date="2023" name="Infect Dis Poverty">
        <title>Chromosome-scale genome of the human blood fluke Schistosoma mekongi and its implications for public health.</title>
        <authorList>
            <person name="Zhou M."/>
            <person name="Xu L."/>
            <person name="Xu D."/>
            <person name="Chen W."/>
            <person name="Khan J."/>
            <person name="Hu Y."/>
            <person name="Huang H."/>
            <person name="Wei H."/>
            <person name="Zhang Y."/>
            <person name="Chusongsang P."/>
            <person name="Tanasarnprasert K."/>
            <person name="Hu X."/>
            <person name="Limpanont Y."/>
            <person name="Lv Z."/>
        </authorList>
    </citation>
    <scope>NUCLEOTIDE SEQUENCE</scope>
    <source>
        <strain evidence="3">LV_2022a</strain>
    </source>
</reference>
<dbReference type="AlphaFoldDB" id="A0AAE1ZIF8"/>
<feature type="transmembrane region" description="Helical" evidence="1">
    <location>
        <begin position="668"/>
        <end position="692"/>
    </location>
</feature>
<feature type="transmembrane region" description="Helical" evidence="1">
    <location>
        <begin position="335"/>
        <end position="351"/>
    </location>
</feature>
<dbReference type="Pfam" id="PF25992">
    <property type="entry name" value="Ig_TM7SF3_N"/>
    <property type="match status" value="1"/>
</dbReference>
<proteinExistence type="predicted"/>
<feature type="signal peptide" evidence="2">
    <location>
        <begin position="1"/>
        <end position="22"/>
    </location>
</feature>
<name>A0AAE1ZIF8_SCHME</name>
<feature type="transmembrane region" description="Helical" evidence="1">
    <location>
        <begin position="555"/>
        <end position="574"/>
    </location>
</feature>
<keyword evidence="4" id="KW-1185">Reference proteome</keyword>
<keyword evidence="1" id="KW-0472">Membrane</keyword>
<keyword evidence="1" id="KW-0812">Transmembrane</keyword>
<reference evidence="3" key="1">
    <citation type="submission" date="2022-04" db="EMBL/GenBank/DDBJ databases">
        <authorList>
            <person name="Xu L."/>
            <person name="Lv Z."/>
        </authorList>
    </citation>
    <scope>NUCLEOTIDE SEQUENCE</scope>
    <source>
        <strain evidence="3">LV_2022a</strain>
    </source>
</reference>
<feature type="transmembrane region" description="Helical" evidence="1">
    <location>
        <begin position="390"/>
        <end position="412"/>
    </location>
</feature>
<dbReference type="Proteomes" id="UP001292079">
    <property type="component" value="Unassembled WGS sequence"/>
</dbReference>